<protein>
    <submittedName>
        <fullName evidence="1">Uncharacterized protein</fullName>
    </submittedName>
</protein>
<organism evidence="1 2">
    <name type="scientific">Vararia minispora EC-137</name>
    <dbReference type="NCBI Taxonomy" id="1314806"/>
    <lineage>
        <taxon>Eukaryota</taxon>
        <taxon>Fungi</taxon>
        <taxon>Dikarya</taxon>
        <taxon>Basidiomycota</taxon>
        <taxon>Agaricomycotina</taxon>
        <taxon>Agaricomycetes</taxon>
        <taxon>Russulales</taxon>
        <taxon>Lachnocladiaceae</taxon>
        <taxon>Vararia</taxon>
    </lineage>
</organism>
<accession>A0ACB8QJR9</accession>
<proteinExistence type="predicted"/>
<evidence type="ECO:0000313" key="2">
    <source>
        <dbReference type="Proteomes" id="UP000814128"/>
    </source>
</evidence>
<gene>
    <name evidence="1" type="ORF">K488DRAFT_78853</name>
</gene>
<keyword evidence="2" id="KW-1185">Reference proteome</keyword>
<dbReference type="Proteomes" id="UP000814128">
    <property type="component" value="Unassembled WGS sequence"/>
</dbReference>
<sequence length="207" mass="23281">MSATPAEVVFSVSVNTMNEWARRTGIPLTPSADALNITYARARRWLLQIKADLIAKHHFHEVTPPDSGIMIAIECSSPFRSSGGLSRSPPFGINIPHHASTFFDPKRRVQWEMVFHSAAFAYMRHTCPPVADLLHLLQCIITGLIVLVKEERTPGQPLYRTIRGLPPVEWVAAYRDHLTDVLGDSAYRTLYRAAGDKRTSFMLEVEQ</sequence>
<comment type="caution">
    <text evidence="1">The sequence shown here is derived from an EMBL/GenBank/DDBJ whole genome shotgun (WGS) entry which is preliminary data.</text>
</comment>
<reference evidence="1" key="1">
    <citation type="submission" date="2021-02" db="EMBL/GenBank/DDBJ databases">
        <authorList>
            <consortium name="DOE Joint Genome Institute"/>
            <person name="Ahrendt S."/>
            <person name="Looney B.P."/>
            <person name="Miyauchi S."/>
            <person name="Morin E."/>
            <person name="Drula E."/>
            <person name="Courty P.E."/>
            <person name="Chicoki N."/>
            <person name="Fauchery L."/>
            <person name="Kohler A."/>
            <person name="Kuo A."/>
            <person name="Labutti K."/>
            <person name="Pangilinan J."/>
            <person name="Lipzen A."/>
            <person name="Riley R."/>
            <person name="Andreopoulos W."/>
            <person name="He G."/>
            <person name="Johnson J."/>
            <person name="Barry K.W."/>
            <person name="Grigoriev I.V."/>
            <person name="Nagy L."/>
            <person name="Hibbett D."/>
            <person name="Henrissat B."/>
            <person name="Matheny P.B."/>
            <person name="Labbe J."/>
            <person name="Martin F."/>
        </authorList>
    </citation>
    <scope>NUCLEOTIDE SEQUENCE</scope>
    <source>
        <strain evidence="1">EC-137</strain>
    </source>
</reference>
<dbReference type="EMBL" id="MU273566">
    <property type="protein sequence ID" value="KAI0031833.1"/>
    <property type="molecule type" value="Genomic_DNA"/>
</dbReference>
<evidence type="ECO:0000313" key="1">
    <source>
        <dbReference type="EMBL" id="KAI0031833.1"/>
    </source>
</evidence>
<name>A0ACB8QJR9_9AGAM</name>
<reference evidence="1" key="2">
    <citation type="journal article" date="2022" name="New Phytol.">
        <title>Evolutionary transition to the ectomycorrhizal habit in the genomes of a hyperdiverse lineage of mushroom-forming fungi.</title>
        <authorList>
            <person name="Looney B."/>
            <person name="Miyauchi S."/>
            <person name="Morin E."/>
            <person name="Drula E."/>
            <person name="Courty P.E."/>
            <person name="Kohler A."/>
            <person name="Kuo A."/>
            <person name="LaButti K."/>
            <person name="Pangilinan J."/>
            <person name="Lipzen A."/>
            <person name="Riley R."/>
            <person name="Andreopoulos W."/>
            <person name="He G."/>
            <person name="Johnson J."/>
            <person name="Nolan M."/>
            <person name="Tritt A."/>
            <person name="Barry K.W."/>
            <person name="Grigoriev I.V."/>
            <person name="Nagy L.G."/>
            <person name="Hibbett D."/>
            <person name="Henrissat B."/>
            <person name="Matheny P.B."/>
            <person name="Labbe J."/>
            <person name="Martin F.M."/>
        </authorList>
    </citation>
    <scope>NUCLEOTIDE SEQUENCE</scope>
    <source>
        <strain evidence="1">EC-137</strain>
    </source>
</reference>